<dbReference type="EMBL" id="VSSQ01058200">
    <property type="protein sequence ID" value="MPN11928.1"/>
    <property type="molecule type" value="Genomic_DNA"/>
</dbReference>
<comment type="caution">
    <text evidence="1">The sequence shown here is derived from an EMBL/GenBank/DDBJ whole genome shotgun (WGS) entry which is preliminary data.</text>
</comment>
<sequence length="127" mass="14219">MLGAAGKKIRKYQFETLRSAPPEKITGFIDPILAEAELPVGIFSTSPDFCPWILLLAARRGWIYGKDYEVVCYDRPSGFGDFHPVMRIVQPFYQIGYMSVEKLGDMLMNKAVSSEILKPKLVKGGNS</sequence>
<reference evidence="1" key="1">
    <citation type="submission" date="2019-08" db="EMBL/GenBank/DDBJ databases">
        <authorList>
            <person name="Kucharzyk K."/>
            <person name="Murdoch R.W."/>
            <person name="Higgins S."/>
            <person name="Loffler F."/>
        </authorList>
    </citation>
    <scope>NUCLEOTIDE SEQUENCE</scope>
</reference>
<gene>
    <name evidence="1" type="ORF">SDC9_159237</name>
</gene>
<name>A0A645FC36_9ZZZZ</name>
<organism evidence="1">
    <name type="scientific">bioreactor metagenome</name>
    <dbReference type="NCBI Taxonomy" id="1076179"/>
    <lineage>
        <taxon>unclassified sequences</taxon>
        <taxon>metagenomes</taxon>
        <taxon>ecological metagenomes</taxon>
    </lineage>
</organism>
<accession>A0A645FC36</accession>
<proteinExistence type="predicted"/>
<evidence type="ECO:0000313" key="1">
    <source>
        <dbReference type="EMBL" id="MPN11928.1"/>
    </source>
</evidence>
<protein>
    <submittedName>
        <fullName evidence="1">Uncharacterized protein</fullName>
    </submittedName>
</protein>
<dbReference type="AlphaFoldDB" id="A0A645FC36"/>
<dbReference type="Gene3D" id="3.40.50.2300">
    <property type="match status" value="1"/>
</dbReference>